<dbReference type="CDD" id="cd00167">
    <property type="entry name" value="SANT"/>
    <property type="match status" value="2"/>
</dbReference>
<evidence type="ECO:0000256" key="2">
    <source>
        <dbReference type="ARBA" id="ARBA00023125"/>
    </source>
</evidence>
<dbReference type="PROSITE" id="PS50090">
    <property type="entry name" value="MYB_LIKE"/>
    <property type="match status" value="2"/>
</dbReference>
<evidence type="ECO:0000313" key="5">
    <source>
        <dbReference type="EMBL" id="GMH82970.1"/>
    </source>
</evidence>
<dbReference type="PANTHER" id="PTHR45614:SF25">
    <property type="entry name" value="MYB PROTEIN"/>
    <property type="match status" value="1"/>
</dbReference>
<dbReference type="EMBL" id="BLQM01000321">
    <property type="protein sequence ID" value="GMH82970.1"/>
    <property type="molecule type" value="Genomic_DNA"/>
</dbReference>
<evidence type="ECO:0000256" key="1">
    <source>
        <dbReference type="ARBA" id="ARBA00022737"/>
    </source>
</evidence>
<dbReference type="Proteomes" id="UP001162640">
    <property type="component" value="Unassembled WGS sequence"/>
</dbReference>
<dbReference type="Pfam" id="PF13921">
    <property type="entry name" value="Myb_DNA-bind_6"/>
    <property type="match status" value="1"/>
</dbReference>
<sequence length="103" mass="12074">GLVKGPWTPEEDELVKELVGKYGQKKWSFIAKQLKGRLGKQCRERWYNHLNPTIKKSEWTEDEDKLIIDAHSKMGNKWAEIAKLLPGRTDNAIKNRWNSTLQR</sequence>
<dbReference type="SUPFAM" id="SSF46689">
    <property type="entry name" value="Homeodomain-like"/>
    <property type="match status" value="1"/>
</dbReference>
<dbReference type="GO" id="GO:0005634">
    <property type="term" value="C:nucleus"/>
    <property type="evidence" value="ECO:0007669"/>
    <property type="project" value="TreeGrafter"/>
</dbReference>
<dbReference type="AlphaFoldDB" id="A0A9W7EM84"/>
<dbReference type="InterPro" id="IPR050560">
    <property type="entry name" value="MYB_TF"/>
</dbReference>
<dbReference type="PROSITE" id="PS51294">
    <property type="entry name" value="HTH_MYB"/>
    <property type="match status" value="2"/>
</dbReference>
<dbReference type="InterPro" id="IPR009057">
    <property type="entry name" value="Homeodomain-like_sf"/>
</dbReference>
<keyword evidence="1" id="KW-0677">Repeat</keyword>
<reference evidence="6" key="1">
    <citation type="journal article" date="2023" name="Commun. Biol.">
        <title>Genome analysis of Parmales, the sister group of diatoms, reveals the evolutionary specialization of diatoms from phago-mixotrophs to photoautotrophs.</title>
        <authorList>
            <person name="Ban H."/>
            <person name="Sato S."/>
            <person name="Yoshikawa S."/>
            <person name="Yamada K."/>
            <person name="Nakamura Y."/>
            <person name="Ichinomiya M."/>
            <person name="Sato N."/>
            <person name="Blanc-Mathieu R."/>
            <person name="Endo H."/>
            <person name="Kuwata A."/>
            <person name="Ogata H."/>
        </authorList>
    </citation>
    <scope>NUCLEOTIDE SEQUENCE [LARGE SCALE GENOMIC DNA]</scope>
</reference>
<dbReference type="Gene3D" id="1.10.10.60">
    <property type="entry name" value="Homeodomain-like"/>
    <property type="match status" value="2"/>
</dbReference>
<evidence type="ECO:0000313" key="6">
    <source>
        <dbReference type="Proteomes" id="UP001162640"/>
    </source>
</evidence>
<feature type="domain" description="Myb-like" evidence="3">
    <location>
        <begin position="1"/>
        <end position="50"/>
    </location>
</feature>
<dbReference type="GO" id="GO:0000981">
    <property type="term" value="F:DNA-binding transcription factor activity, RNA polymerase II-specific"/>
    <property type="evidence" value="ECO:0007669"/>
    <property type="project" value="TreeGrafter"/>
</dbReference>
<feature type="non-terminal residue" evidence="5">
    <location>
        <position position="103"/>
    </location>
</feature>
<dbReference type="InterPro" id="IPR017930">
    <property type="entry name" value="Myb_dom"/>
</dbReference>
<feature type="domain" description="Myb-like" evidence="3">
    <location>
        <begin position="51"/>
        <end position="101"/>
    </location>
</feature>
<dbReference type="InterPro" id="IPR001005">
    <property type="entry name" value="SANT/Myb"/>
</dbReference>
<gene>
    <name evidence="5" type="ORF">TL16_g09440</name>
</gene>
<dbReference type="SMART" id="SM00717">
    <property type="entry name" value="SANT"/>
    <property type="match status" value="2"/>
</dbReference>
<proteinExistence type="predicted"/>
<organism evidence="5 6">
    <name type="scientific">Triparma laevis f. inornata</name>
    <dbReference type="NCBI Taxonomy" id="1714386"/>
    <lineage>
        <taxon>Eukaryota</taxon>
        <taxon>Sar</taxon>
        <taxon>Stramenopiles</taxon>
        <taxon>Ochrophyta</taxon>
        <taxon>Bolidophyceae</taxon>
        <taxon>Parmales</taxon>
        <taxon>Triparmaceae</taxon>
        <taxon>Triparma</taxon>
    </lineage>
</organism>
<name>A0A9W7EM84_9STRA</name>
<feature type="domain" description="HTH myb-type" evidence="4">
    <location>
        <begin position="55"/>
        <end position="103"/>
    </location>
</feature>
<dbReference type="GO" id="GO:0000978">
    <property type="term" value="F:RNA polymerase II cis-regulatory region sequence-specific DNA binding"/>
    <property type="evidence" value="ECO:0007669"/>
    <property type="project" value="TreeGrafter"/>
</dbReference>
<dbReference type="GO" id="GO:0000278">
    <property type="term" value="P:mitotic cell cycle"/>
    <property type="evidence" value="ECO:0007669"/>
    <property type="project" value="TreeGrafter"/>
</dbReference>
<protein>
    <submittedName>
        <fullName evidence="5">Uncharacterized protein</fullName>
    </submittedName>
</protein>
<dbReference type="FunFam" id="1.10.10.60:FF:000010">
    <property type="entry name" value="Transcriptional activator Myb isoform A"/>
    <property type="match status" value="1"/>
</dbReference>
<accession>A0A9W7EM84</accession>
<dbReference type="PANTHER" id="PTHR45614">
    <property type="entry name" value="MYB PROTEIN-RELATED"/>
    <property type="match status" value="1"/>
</dbReference>
<evidence type="ECO:0000259" key="4">
    <source>
        <dbReference type="PROSITE" id="PS51294"/>
    </source>
</evidence>
<comment type="caution">
    <text evidence="5">The sequence shown here is derived from an EMBL/GenBank/DDBJ whole genome shotgun (WGS) entry which is preliminary data.</text>
</comment>
<feature type="non-terminal residue" evidence="5">
    <location>
        <position position="1"/>
    </location>
</feature>
<keyword evidence="2" id="KW-0238">DNA-binding</keyword>
<evidence type="ECO:0000259" key="3">
    <source>
        <dbReference type="PROSITE" id="PS50090"/>
    </source>
</evidence>
<feature type="domain" description="HTH myb-type" evidence="4">
    <location>
        <begin position="1"/>
        <end position="54"/>
    </location>
</feature>
<dbReference type="GO" id="GO:0045944">
    <property type="term" value="P:positive regulation of transcription by RNA polymerase II"/>
    <property type="evidence" value="ECO:0007669"/>
    <property type="project" value="TreeGrafter"/>
</dbReference>